<dbReference type="EMBL" id="BTRK01000005">
    <property type="protein sequence ID" value="GMR51971.1"/>
    <property type="molecule type" value="Genomic_DNA"/>
</dbReference>
<keyword evidence="2" id="KW-1185">Reference proteome</keyword>
<evidence type="ECO:0000313" key="1">
    <source>
        <dbReference type="EMBL" id="GMR51971.1"/>
    </source>
</evidence>
<accession>A0AAN5CWG8</accession>
<protein>
    <submittedName>
        <fullName evidence="1">Uncharacterized protein</fullName>
    </submittedName>
</protein>
<gene>
    <name evidence="1" type="ORF">PMAYCL1PPCAC_22166</name>
</gene>
<evidence type="ECO:0000313" key="2">
    <source>
        <dbReference type="Proteomes" id="UP001328107"/>
    </source>
</evidence>
<dbReference type="Proteomes" id="UP001328107">
    <property type="component" value="Unassembled WGS sequence"/>
</dbReference>
<dbReference type="AlphaFoldDB" id="A0AAN5CWG8"/>
<sequence length="62" mass="6474">FQALLISEYSTQVVVPTGIGGYRPYTMNLMGGYYPGLGMGYGLGGYGGFGGYGGYLGAGWPY</sequence>
<proteinExistence type="predicted"/>
<reference evidence="2" key="1">
    <citation type="submission" date="2022-10" db="EMBL/GenBank/DDBJ databases">
        <title>Genome assembly of Pristionchus species.</title>
        <authorList>
            <person name="Yoshida K."/>
            <person name="Sommer R.J."/>
        </authorList>
    </citation>
    <scope>NUCLEOTIDE SEQUENCE [LARGE SCALE GENOMIC DNA]</scope>
    <source>
        <strain evidence="2">RS5460</strain>
    </source>
</reference>
<organism evidence="1 2">
    <name type="scientific">Pristionchus mayeri</name>
    <dbReference type="NCBI Taxonomy" id="1317129"/>
    <lineage>
        <taxon>Eukaryota</taxon>
        <taxon>Metazoa</taxon>
        <taxon>Ecdysozoa</taxon>
        <taxon>Nematoda</taxon>
        <taxon>Chromadorea</taxon>
        <taxon>Rhabditida</taxon>
        <taxon>Rhabditina</taxon>
        <taxon>Diplogasteromorpha</taxon>
        <taxon>Diplogasteroidea</taxon>
        <taxon>Neodiplogasteridae</taxon>
        <taxon>Pristionchus</taxon>
    </lineage>
</organism>
<feature type="non-terminal residue" evidence="1">
    <location>
        <position position="1"/>
    </location>
</feature>
<name>A0AAN5CWG8_9BILA</name>
<comment type="caution">
    <text evidence="1">The sequence shown here is derived from an EMBL/GenBank/DDBJ whole genome shotgun (WGS) entry which is preliminary data.</text>
</comment>
<feature type="non-terminal residue" evidence="1">
    <location>
        <position position="62"/>
    </location>
</feature>